<dbReference type="Proteomes" id="UP001389717">
    <property type="component" value="Unassembled WGS sequence"/>
</dbReference>
<evidence type="ECO:0000313" key="3">
    <source>
        <dbReference type="Proteomes" id="UP001389717"/>
    </source>
</evidence>
<protein>
    <recommendedName>
        <fullName evidence="4">NADH dehydrogenase subunit 6</fullName>
    </recommendedName>
</protein>
<evidence type="ECO:0000313" key="2">
    <source>
        <dbReference type="EMBL" id="MEL3971376.1"/>
    </source>
</evidence>
<keyword evidence="1" id="KW-1133">Transmembrane helix</keyword>
<reference evidence="2 3" key="1">
    <citation type="submission" date="2024-04" db="EMBL/GenBank/DDBJ databases">
        <title>Bacillus oryzaecorticis sp. nov., a moderately halophilic bacterium isolated from rice husks.</title>
        <authorList>
            <person name="Zhu H.-S."/>
        </authorList>
    </citation>
    <scope>NUCLEOTIDE SEQUENCE [LARGE SCALE GENOMIC DNA]</scope>
    <source>
        <strain evidence="2 3">ZC255</strain>
    </source>
</reference>
<keyword evidence="1" id="KW-0472">Membrane</keyword>
<keyword evidence="1" id="KW-0812">Transmembrane</keyword>
<comment type="caution">
    <text evidence="2">The sequence shown here is derived from an EMBL/GenBank/DDBJ whole genome shotgun (WGS) entry which is preliminary data.</text>
</comment>
<accession>A0ABU9K6K9</accession>
<proteinExistence type="predicted"/>
<dbReference type="EMBL" id="JBBYAF010000005">
    <property type="protein sequence ID" value="MEL3971376.1"/>
    <property type="molecule type" value="Genomic_DNA"/>
</dbReference>
<feature type="transmembrane region" description="Helical" evidence="1">
    <location>
        <begin position="56"/>
        <end position="77"/>
    </location>
</feature>
<evidence type="ECO:0008006" key="4">
    <source>
        <dbReference type="Google" id="ProtNLM"/>
    </source>
</evidence>
<keyword evidence="3" id="KW-1185">Reference proteome</keyword>
<sequence>MNKILFFISCLCAFFGVTILFFTGILNTVMPMMGKASFQAAMAGSYTHDDYVMDFTFINSSAVFLIVGGGYSAYLLYKKGMLEK</sequence>
<evidence type="ECO:0000256" key="1">
    <source>
        <dbReference type="SAM" id="Phobius"/>
    </source>
</evidence>
<organism evidence="2 3">
    <name type="scientific">Rossellomorea oryzaecorticis</name>
    <dbReference type="NCBI Taxonomy" id="1396505"/>
    <lineage>
        <taxon>Bacteria</taxon>
        <taxon>Bacillati</taxon>
        <taxon>Bacillota</taxon>
        <taxon>Bacilli</taxon>
        <taxon>Bacillales</taxon>
        <taxon>Bacillaceae</taxon>
        <taxon>Rossellomorea</taxon>
    </lineage>
</organism>
<name>A0ABU9K6K9_9BACI</name>
<gene>
    <name evidence="2" type="ORF">AAEO50_03705</name>
</gene>